<accession>A0AAE0P4M4</accession>
<evidence type="ECO:0000313" key="2">
    <source>
        <dbReference type="EMBL" id="KAK3393328.1"/>
    </source>
</evidence>
<feature type="transmembrane region" description="Helical" evidence="1">
    <location>
        <begin position="77"/>
        <end position="98"/>
    </location>
</feature>
<dbReference type="Proteomes" id="UP001285441">
    <property type="component" value="Unassembled WGS sequence"/>
</dbReference>
<proteinExistence type="predicted"/>
<name>A0AAE0P4M4_9PEZI</name>
<reference evidence="2" key="2">
    <citation type="submission" date="2023-06" db="EMBL/GenBank/DDBJ databases">
        <authorList>
            <consortium name="Lawrence Berkeley National Laboratory"/>
            <person name="Haridas S."/>
            <person name="Hensen N."/>
            <person name="Bonometti L."/>
            <person name="Westerberg I."/>
            <person name="Brannstrom I.O."/>
            <person name="Guillou S."/>
            <person name="Cros-Aarteil S."/>
            <person name="Calhoun S."/>
            <person name="Kuo A."/>
            <person name="Mondo S."/>
            <person name="Pangilinan J."/>
            <person name="Riley R."/>
            <person name="LaButti K."/>
            <person name="Andreopoulos B."/>
            <person name="Lipzen A."/>
            <person name="Chen C."/>
            <person name="Yanf M."/>
            <person name="Daum C."/>
            <person name="Ng V."/>
            <person name="Clum A."/>
            <person name="Steindorff A."/>
            <person name="Ohm R."/>
            <person name="Martin F."/>
            <person name="Silar P."/>
            <person name="Natvig D."/>
            <person name="Lalanne C."/>
            <person name="Gautier V."/>
            <person name="Ament-velasquez S.L."/>
            <person name="Kruys A."/>
            <person name="Hutchinson M.I."/>
            <person name="Powell A.J."/>
            <person name="Barry K."/>
            <person name="Miller A.N."/>
            <person name="Grigoriev I.V."/>
            <person name="Debuchy R."/>
            <person name="Gladieux P."/>
            <person name="Thoren M.H."/>
            <person name="Johannesson H."/>
        </authorList>
    </citation>
    <scope>NUCLEOTIDE SEQUENCE</scope>
    <source>
        <strain evidence="2">CBS 232.78</strain>
    </source>
</reference>
<evidence type="ECO:0000313" key="3">
    <source>
        <dbReference type="Proteomes" id="UP001285441"/>
    </source>
</evidence>
<gene>
    <name evidence="2" type="ORF">B0H63DRAFT_516521</name>
</gene>
<organism evidence="2 3">
    <name type="scientific">Podospora didyma</name>
    <dbReference type="NCBI Taxonomy" id="330526"/>
    <lineage>
        <taxon>Eukaryota</taxon>
        <taxon>Fungi</taxon>
        <taxon>Dikarya</taxon>
        <taxon>Ascomycota</taxon>
        <taxon>Pezizomycotina</taxon>
        <taxon>Sordariomycetes</taxon>
        <taxon>Sordariomycetidae</taxon>
        <taxon>Sordariales</taxon>
        <taxon>Podosporaceae</taxon>
        <taxon>Podospora</taxon>
    </lineage>
</organism>
<keyword evidence="1" id="KW-0472">Membrane</keyword>
<keyword evidence="1" id="KW-1133">Transmembrane helix</keyword>
<sequence>MTQHVLGVRIPSQLAWHNPLATGVPYHWFRDLPIMGPVEPRMPPAQPARPATPWPHVNQPLIEEIGRKQYRKGYCAAARDCGLVVVATLAATAAFLWVRSRRQ</sequence>
<dbReference type="AlphaFoldDB" id="A0AAE0P4M4"/>
<keyword evidence="1" id="KW-0812">Transmembrane</keyword>
<dbReference type="EMBL" id="JAULSW010000001">
    <property type="protein sequence ID" value="KAK3393328.1"/>
    <property type="molecule type" value="Genomic_DNA"/>
</dbReference>
<protein>
    <submittedName>
        <fullName evidence="2">Uncharacterized protein</fullName>
    </submittedName>
</protein>
<reference evidence="2" key="1">
    <citation type="journal article" date="2023" name="Mol. Phylogenet. Evol.">
        <title>Genome-scale phylogeny and comparative genomics of the fungal order Sordariales.</title>
        <authorList>
            <person name="Hensen N."/>
            <person name="Bonometti L."/>
            <person name="Westerberg I."/>
            <person name="Brannstrom I.O."/>
            <person name="Guillou S."/>
            <person name="Cros-Aarteil S."/>
            <person name="Calhoun S."/>
            <person name="Haridas S."/>
            <person name="Kuo A."/>
            <person name="Mondo S."/>
            <person name="Pangilinan J."/>
            <person name="Riley R."/>
            <person name="LaButti K."/>
            <person name="Andreopoulos B."/>
            <person name="Lipzen A."/>
            <person name="Chen C."/>
            <person name="Yan M."/>
            <person name="Daum C."/>
            <person name="Ng V."/>
            <person name="Clum A."/>
            <person name="Steindorff A."/>
            <person name="Ohm R.A."/>
            <person name="Martin F."/>
            <person name="Silar P."/>
            <person name="Natvig D.O."/>
            <person name="Lalanne C."/>
            <person name="Gautier V."/>
            <person name="Ament-Velasquez S.L."/>
            <person name="Kruys A."/>
            <person name="Hutchinson M.I."/>
            <person name="Powell A.J."/>
            <person name="Barry K."/>
            <person name="Miller A.N."/>
            <person name="Grigoriev I.V."/>
            <person name="Debuchy R."/>
            <person name="Gladieux P."/>
            <person name="Hiltunen Thoren M."/>
            <person name="Johannesson H."/>
        </authorList>
    </citation>
    <scope>NUCLEOTIDE SEQUENCE</scope>
    <source>
        <strain evidence="2">CBS 232.78</strain>
    </source>
</reference>
<comment type="caution">
    <text evidence="2">The sequence shown here is derived from an EMBL/GenBank/DDBJ whole genome shotgun (WGS) entry which is preliminary data.</text>
</comment>
<evidence type="ECO:0000256" key="1">
    <source>
        <dbReference type="SAM" id="Phobius"/>
    </source>
</evidence>
<keyword evidence="3" id="KW-1185">Reference proteome</keyword>